<gene>
    <name evidence="2" type="ORF">METZ01_LOCUS116704</name>
</gene>
<evidence type="ECO:0000313" key="2">
    <source>
        <dbReference type="EMBL" id="SVA63850.1"/>
    </source>
</evidence>
<feature type="compositionally biased region" description="Polar residues" evidence="1">
    <location>
        <begin position="28"/>
        <end position="43"/>
    </location>
</feature>
<name>A0A381XGW1_9ZZZZ</name>
<feature type="non-terminal residue" evidence="2">
    <location>
        <position position="68"/>
    </location>
</feature>
<feature type="region of interest" description="Disordered" evidence="1">
    <location>
        <begin position="1"/>
        <end position="68"/>
    </location>
</feature>
<feature type="non-terminal residue" evidence="2">
    <location>
        <position position="1"/>
    </location>
</feature>
<feature type="compositionally biased region" description="Low complexity" evidence="1">
    <location>
        <begin position="44"/>
        <end position="56"/>
    </location>
</feature>
<organism evidence="2">
    <name type="scientific">marine metagenome</name>
    <dbReference type="NCBI Taxonomy" id="408172"/>
    <lineage>
        <taxon>unclassified sequences</taxon>
        <taxon>metagenomes</taxon>
        <taxon>ecological metagenomes</taxon>
    </lineage>
</organism>
<evidence type="ECO:0000256" key="1">
    <source>
        <dbReference type="SAM" id="MobiDB-lite"/>
    </source>
</evidence>
<reference evidence="2" key="1">
    <citation type="submission" date="2018-05" db="EMBL/GenBank/DDBJ databases">
        <authorList>
            <person name="Lanie J.A."/>
            <person name="Ng W.-L."/>
            <person name="Kazmierczak K.M."/>
            <person name="Andrzejewski T.M."/>
            <person name="Davidsen T.M."/>
            <person name="Wayne K.J."/>
            <person name="Tettelin H."/>
            <person name="Glass J.I."/>
            <person name="Rusch D."/>
            <person name="Podicherti R."/>
            <person name="Tsui H.-C.T."/>
            <person name="Winkler M.E."/>
        </authorList>
    </citation>
    <scope>NUCLEOTIDE SEQUENCE</scope>
</reference>
<dbReference type="AlphaFoldDB" id="A0A381XGW1"/>
<proteinExistence type="predicted"/>
<protein>
    <submittedName>
        <fullName evidence="2">Uncharacterized protein</fullName>
    </submittedName>
</protein>
<sequence length="68" mass="7012">LRATSAPSRPTCTGTSAPMRPSPRGATISPNGRKSAPTGRTTISAARSPSPRSAARLAKRYSICAETN</sequence>
<accession>A0A381XGW1</accession>
<dbReference type="EMBL" id="UINC01015100">
    <property type="protein sequence ID" value="SVA63850.1"/>
    <property type="molecule type" value="Genomic_DNA"/>
</dbReference>
<feature type="compositionally biased region" description="Polar residues" evidence="1">
    <location>
        <begin position="1"/>
        <end position="16"/>
    </location>
</feature>